<accession>A0A7G8BG11</accession>
<dbReference type="PANTHER" id="PTHR12843">
    <property type="entry name" value="PROTEIN-LYSINE N-METHYLTRANSFERASE METTL10"/>
    <property type="match status" value="1"/>
</dbReference>
<dbReference type="PANTHER" id="PTHR12843:SF5">
    <property type="entry name" value="EEF1A LYSINE METHYLTRANSFERASE 2"/>
    <property type="match status" value="1"/>
</dbReference>
<dbReference type="InterPro" id="IPR041698">
    <property type="entry name" value="Methyltransf_25"/>
</dbReference>
<dbReference type="Pfam" id="PF13649">
    <property type="entry name" value="Methyltransf_25"/>
    <property type="match status" value="1"/>
</dbReference>
<dbReference type="InterPro" id="IPR029063">
    <property type="entry name" value="SAM-dependent_MTases_sf"/>
</dbReference>
<dbReference type="Proteomes" id="UP000515312">
    <property type="component" value="Chromosome"/>
</dbReference>
<keyword evidence="2" id="KW-0808">Transferase</keyword>
<keyword evidence="2" id="KW-0489">Methyltransferase</keyword>
<protein>
    <submittedName>
        <fullName evidence="2">Class I SAM-dependent methyltransferase</fullName>
    </submittedName>
</protein>
<sequence>MDAKTHWETVHGAESPSAVSWYRPHLETSLSLIERAGAGFSASILDVGGGQSTLIDDLLVQGYRNLSVLDISSAALEGARKRLGANAGRIEWITADVTQAELPPHAYDIWHDRAVFHFLTSEADRAAYIRQAIHALKPGGHVILATFALSGPARCSGLEVVRYSSQSLAQQLGESFRLIESTEELHETPTGAVQPFVYSRFQAV</sequence>
<dbReference type="CDD" id="cd02440">
    <property type="entry name" value="AdoMet_MTases"/>
    <property type="match status" value="1"/>
</dbReference>
<dbReference type="AlphaFoldDB" id="A0A7G8BG11"/>
<evidence type="ECO:0000313" key="2">
    <source>
        <dbReference type="EMBL" id="QNI31481.1"/>
    </source>
</evidence>
<dbReference type="SUPFAM" id="SSF53335">
    <property type="entry name" value="S-adenosyl-L-methionine-dependent methyltransferases"/>
    <property type="match status" value="1"/>
</dbReference>
<proteinExistence type="predicted"/>
<keyword evidence="3" id="KW-1185">Reference proteome</keyword>
<evidence type="ECO:0000313" key="3">
    <source>
        <dbReference type="Proteomes" id="UP000515312"/>
    </source>
</evidence>
<organism evidence="2 3">
    <name type="scientific">Alloacidobacterium dinghuense</name>
    <dbReference type="NCBI Taxonomy" id="2763107"/>
    <lineage>
        <taxon>Bacteria</taxon>
        <taxon>Pseudomonadati</taxon>
        <taxon>Acidobacteriota</taxon>
        <taxon>Terriglobia</taxon>
        <taxon>Terriglobales</taxon>
        <taxon>Acidobacteriaceae</taxon>
        <taxon>Alloacidobacterium</taxon>
    </lineage>
</organism>
<gene>
    <name evidence="2" type="ORF">H7849_20755</name>
</gene>
<dbReference type="EMBL" id="CP060394">
    <property type="protein sequence ID" value="QNI31481.1"/>
    <property type="molecule type" value="Genomic_DNA"/>
</dbReference>
<reference evidence="2 3" key="1">
    <citation type="submission" date="2020-08" db="EMBL/GenBank/DDBJ databases">
        <title>Edaphobacter telluris sp. nov. and Acidobacterium dinghuensis sp. nov., two acidobacteria isolated from forest soil.</title>
        <authorList>
            <person name="Fu J."/>
            <person name="Qiu L."/>
        </authorList>
    </citation>
    <scope>NUCLEOTIDE SEQUENCE [LARGE SCALE GENOMIC DNA]</scope>
    <source>
        <strain evidence="2">4Y35</strain>
    </source>
</reference>
<dbReference type="KEGG" id="adin:H7849_20755"/>
<dbReference type="Gene3D" id="3.40.50.150">
    <property type="entry name" value="Vaccinia Virus protein VP39"/>
    <property type="match status" value="1"/>
</dbReference>
<name>A0A7G8BG11_9BACT</name>
<dbReference type="RefSeq" id="WP_186742139.1">
    <property type="nucleotide sequence ID" value="NZ_CP060394.1"/>
</dbReference>
<feature type="domain" description="Methyltransferase" evidence="1">
    <location>
        <begin position="44"/>
        <end position="140"/>
    </location>
</feature>
<evidence type="ECO:0000259" key="1">
    <source>
        <dbReference type="Pfam" id="PF13649"/>
    </source>
</evidence>
<dbReference type="GO" id="GO:0008168">
    <property type="term" value="F:methyltransferase activity"/>
    <property type="evidence" value="ECO:0007669"/>
    <property type="project" value="UniProtKB-KW"/>
</dbReference>
<dbReference type="GO" id="GO:0032259">
    <property type="term" value="P:methylation"/>
    <property type="evidence" value="ECO:0007669"/>
    <property type="project" value="UniProtKB-KW"/>
</dbReference>